<gene>
    <name evidence="1" type="ORF">KSS89_15660</name>
</gene>
<protein>
    <submittedName>
        <fullName evidence="1">Protein activator</fullName>
    </submittedName>
</protein>
<evidence type="ECO:0000313" key="1">
    <source>
        <dbReference type="EMBL" id="QXH43600.1"/>
    </source>
</evidence>
<name>A0ABX8N087_9PSED</name>
<dbReference type="Proteomes" id="UP000693952">
    <property type="component" value="Chromosome"/>
</dbReference>
<keyword evidence="2" id="KW-1185">Reference proteome</keyword>
<organism evidence="1 2">
    <name type="scientific">Pseudomonas sessilinigenes</name>
    <dbReference type="NCBI Taxonomy" id="658629"/>
    <lineage>
        <taxon>Bacteria</taxon>
        <taxon>Pseudomonadati</taxon>
        <taxon>Pseudomonadota</taxon>
        <taxon>Gammaproteobacteria</taxon>
        <taxon>Pseudomonadales</taxon>
        <taxon>Pseudomonadaceae</taxon>
        <taxon>Pseudomonas</taxon>
    </lineage>
</organism>
<dbReference type="NCBIfam" id="NF041562">
    <property type="entry name" value="PraB"/>
    <property type="match status" value="1"/>
</dbReference>
<proteinExistence type="predicted"/>
<dbReference type="EMBL" id="CP077074">
    <property type="protein sequence ID" value="QXH43600.1"/>
    <property type="molecule type" value="Genomic_DNA"/>
</dbReference>
<accession>A0ABX8N087</accession>
<evidence type="ECO:0000313" key="2">
    <source>
        <dbReference type="Proteomes" id="UP000693952"/>
    </source>
</evidence>
<dbReference type="RefSeq" id="WP_124346797.1">
    <property type="nucleotide sequence ID" value="NZ_CP027706.1"/>
</dbReference>
<sequence>MESIKALLSLVSCLIFLGVTSLAGAVTIAPPGVNFSAAGIISITSPDFFNVPFTCNVNIYGAVAPDGSKALISNFSINGSSPPCTVGNALTLPWNLYFPTVAAGTVSKMNLRFVNYCSPIPVTINVIWDNSTNTLSIPSSQPVGKCKITVLSVQPTPRLTVSP</sequence>
<reference evidence="1" key="1">
    <citation type="submission" date="2021-06" db="EMBL/GenBank/DDBJ databases">
        <title>Updating the genus Pseudomonas: Description of 43 new species and partition of the Pseudomonas putida group.</title>
        <authorList>
            <person name="Girard L."/>
            <person name="Lood C."/>
            <person name="Vandamme P."/>
            <person name="Rokni-Zadeh H."/>
            <person name="van Noort V."/>
            <person name="Hofte M."/>
            <person name="Lavigne R."/>
            <person name="De Mot R."/>
        </authorList>
    </citation>
    <scope>NUCLEOTIDE SEQUENCE</scope>
    <source>
        <strain evidence="1">CMR12a</strain>
    </source>
</reference>